<dbReference type="SUPFAM" id="SSF161098">
    <property type="entry name" value="MetI-like"/>
    <property type="match status" value="1"/>
</dbReference>
<keyword evidence="3" id="KW-1003">Cell membrane</keyword>
<gene>
    <name evidence="9" type="ORF">AAFH96_08905</name>
</gene>
<keyword evidence="2 7" id="KW-0813">Transport</keyword>
<feature type="transmembrane region" description="Helical" evidence="7">
    <location>
        <begin position="12"/>
        <end position="31"/>
    </location>
</feature>
<reference evidence="9 10" key="1">
    <citation type="submission" date="2024-04" db="EMBL/GenBank/DDBJ databases">
        <title>Polymorphospora sp. isolated from Baiyangdian Lake in Xiong'an New Area.</title>
        <authorList>
            <person name="Zhang X."/>
            <person name="Liu J."/>
        </authorList>
    </citation>
    <scope>NUCLEOTIDE SEQUENCE [LARGE SCALE GENOMIC DNA]</scope>
    <source>
        <strain evidence="9 10">2-325</strain>
    </source>
</reference>
<evidence type="ECO:0000256" key="6">
    <source>
        <dbReference type="ARBA" id="ARBA00023136"/>
    </source>
</evidence>
<evidence type="ECO:0000256" key="3">
    <source>
        <dbReference type="ARBA" id="ARBA00022475"/>
    </source>
</evidence>
<feature type="transmembrane region" description="Helical" evidence="7">
    <location>
        <begin position="120"/>
        <end position="144"/>
    </location>
</feature>
<dbReference type="Gene3D" id="1.10.3720.10">
    <property type="entry name" value="MetI-like"/>
    <property type="match status" value="1"/>
</dbReference>
<feature type="transmembrane region" description="Helical" evidence="7">
    <location>
        <begin position="77"/>
        <end position="108"/>
    </location>
</feature>
<feature type="transmembrane region" description="Helical" evidence="7">
    <location>
        <begin position="209"/>
        <end position="230"/>
    </location>
</feature>
<dbReference type="Proteomes" id="UP001582793">
    <property type="component" value="Unassembled WGS sequence"/>
</dbReference>
<comment type="subcellular location">
    <subcellularLocation>
        <location evidence="1 7">Cell membrane</location>
        <topology evidence="1 7">Multi-pass membrane protein</topology>
    </subcellularLocation>
</comment>
<organism evidence="9 10">
    <name type="scientific">Polymorphospora lycopeni</name>
    <dbReference type="NCBI Taxonomy" id="3140240"/>
    <lineage>
        <taxon>Bacteria</taxon>
        <taxon>Bacillati</taxon>
        <taxon>Actinomycetota</taxon>
        <taxon>Actinomycetes</taxon>
        <taxon>Micromonosporales</taxon>
        <taxon>Micromonosporaceae</taxon>
        <taxon>Polymorphospora</taxon>
    </lineage>
</organism>
<keyword evidence="6 7" id="KW-0472">Membrane</keyword>
<keyword evidence="10" id="KW-1185">Reference proteome</keyword>
<comment type="caution">
    <text evidence="9">The sequence shown here is derived from an EMBL/GenBank/DDBJ whole genome shotgun (WGS) entry which is preliminary data.</text>
</comment>
<proteinExistence type="inferred from homology"/>
<evidence type="ECO:0000313" key="9">
    <source>
        <dbReference type="EMBL" id="MFB6393227.1"/>
    </source>
</evidence>
<dbReference type="RefSeq" id="WP_364218672.1">
    <property type="nucleotide sequence ID" value="NZ_JBCGDC010000018.1"/>
</dbReference>
<keyword evidence="4 7" id="KW-0812">Transmembrane</keyword>
<dbReference type="Pfam" id="PF00528">
    <property type="entry name" value="BPD_transp_1"/>
    <property type="match status" value="1"/>
</dbReference>
<evidence type="ECO:0000256" key="1">
    <source>
        <dbReference type="ARBA" id="ARBA00004651"/>
    </source>
</evidence>
<dbReference type="EMBL" id="JBCGDC010000018">
    <property type="protein sequence ID" value="MFB6393227.1"/>
    <property type="molecule type" value="Genomic_DNA"/>
</dbReference>
<evidence type="ECO:0000259" key="8">
    <source>
        <dbReference type="PROSITE" id="PS50928"/>
    </source>
</evidence>
<keyword evidence="5 7" id="KW-1133">Transmembrane helix</keyword>
<evidence type="ECO:0000256" key="4">
    <source>
        <dbReference type="ARBA" id="ARBA00022692"/>
    </source>
</evidence>
<feature type="transmembrane region" description="Helical" evidence="7">
    <location>
        <begin position="156"/>
        <end position="176"/>
    </location>
</feature>
<feature type="transmembrane region" description="Helical" evidence="7">
    <location>
        <begin position="259"/>
        <end position="284"/>
    </location>
</feature>
<evidence type="ECO:0000256" key="5">
    <source>
        <dbReference type="ARBA" id="ARBA00022989"/>
    </source>
</evidence>
<dbReference type="PANTHER" id="PTHR30151">
    <property type="entry name" value="ALKANE SULFONATE ABC TRANSPORTER-RELATED, MEMBRANE SUBUNIT"/>
    <property type="match status" value="1"/>
</dbReference>
<name>A0ABV5CMR1_9ACTN</name>
<feature type="domain" description="ABC transmembrane type-1" evidence="8">
    <location>
        <begin position="85"/>
        <end position="281"/>
    </location>
</feature>
<dbReference type="CDD" id="cd06261">
    <property type="entry name" value="TM_PBP2"/>
    <property type="match status" value="1"/>
</dbReference>
<accession>A0ABV5CMR1</accession>
<comment type="similarity">
    <text evidence="7">Belongs to the binding-protein-dependent transport system permease family.</text>
</comment>
<evidence type="ECO:0000313" key="10">
    <source>
        <dbReference type="Proteomes" id="UP001582793"/>
    </source>
</evidence>
<dbReference type="InterPro" id="IPR000515">
    <property type="entry name" value="MetI-like"/>
</dbReference>
<dbReference type="PROSITE" id="PS50928">
    <property type="entry name" value="ABC_TM1"/>
    <property type="match status" value="1"/>
</dbReference>
<sequence>MSLGQTWRRRARVALGVVGALVVGVLLWEGYKAVGDPDGTVVLGVRLLPRADDAAMPHVADIVGRFADPELAGGDPIGLVVLSACLFTLRSVAVGFGLGALVGLLLAVLMQRLRVVERGLLPYVVLSQTVPLIALAPVIAGWGGGLSLGAYPWQPWMSVATIASYLAFFPVAVGMLRGLQSPAPIAEELMHSYAAGWWRTLVKLRLPASLPYLFPALRLAGAAAVVGAVVGEISTGTRGGIGRLVIEYSREATADPAKVYTAMIGAALLGLVVAAVVGALEFLLSRQRKVFP</sequence>
<protein>
    <submittedName>
        <fullName evidence="9">ABC transporter permease subunit</fullName>
    </submittedName>
</protein>
<evidence type="ECO:0000256" key="2">
    <source>
        <dbReference type="ARBA" id="ARBA00022448"/>
    </source>
</evidence>
<evidence type="ECO:0000256" key="7">
    <source>
        <dbReference type="RuleBase" id="RU363032"/>
    </source>
</evidence>
<dbReference type="InterPro" id="IPR035906">
    <property type="entry name" value="MetI-like_sf"/>
</dbReference>
<dbReference type="PANTHER" id="PTHR30151:SF41">
    <property type="entry name" value="ABC TRANSPORTER PERMEASE PROTEIN"/>
    <property type="match status" value="1"/>
</dbReference>